<dbReference type="AlphaFoldDB" id="A0A397TY75"/>
<dbReference type="PROSITE" id="PS51886">
    <property type="entry name" value="TLDC"/>
    <property type="match status" value="1"/>
</dbReference>
<keyword evidence="3" id="KW-1185">Reference proteome</keyword>
<reference evidence="2 3" key="1">
    <citation type="submission" date="2018-06" db="EMBL/GenBank/DDBJ databases">
        <title>Comparative genomics reveals the genomic features of Rhizophagus irregularis, R. cerebriforme, R. diaphanum and Gigaspora rosea, and their symbiotic lifestyle signature.</title>
        <authorList>
            <person name="Morin E."/>
            <person name="San Clemente H."/>
            <person name="Chen E.C.H."/>
            <person name="De La Providencia I."/>
            <person name="Hainaut M."/>
            <person name="Kuo A."/>
            <person name="Kohler A."/>
            <person name="Murat C."/>
            <person name="Tang N."/>
            <person name="Roy S."/>
            <person name="Loubradou J."/>
            <person name="Henrissat B."/>
            <person name="Grigoriev I.V."/>
            <person name="Corradi N."/>
            <person name="Roux C."/>
            <person name="Martin F.M."/>
        </authorList>
    </citation>
    <scope>NUCLEOTIDE SEQUENCE [LARGE SCALE GENOMIC DNA]</scope>
    <source>
        <strain evidence="2 3">DAOM 194757</strain>
    </source>
</reference>
<dbReference type="EMBL" id="QKWP01003151">
    <property type="protein sequence ID" value="RIB01389.1"/>
    <property type="molecule type" value="Genomic_DNA"/>
</dbReference>
<accession>A0A397TY75</accession>
<gene>
    <name evidence="2" type="ORF">C2G38_2127750</name>
</gene>
<dbReference type="OrthoDB" id="5430411at2759"/>
<dbReference type="InterPro" id="IPR006571">
    <property type="entry name" value="TLDc_dom"/>
</dbReference>
<name>A0A397TY75_9GLOM</name>
<dbReference type="SMART" id="SM00584">
    <property type="entry name" value="TLDc"/>
    <property type="match status" value="1"/>
</dbReference>
<proteinExistence type="predicted"/>
<dbReference type="PANTHER" id="PTHR45774">
    <property type="entry name" value="BTB/POZ DOMAIN-CONTAINING"/>
    <property type="match status" value="1"/>
</dbReference>
<dbReference type="Pfam" id="PF07707">
    <property type="entry name" value="BACK"/>
    <property type="match status" value="1"/>
</dbReference>
<sequence length="380" mass="44498">MLVAYEFLFEELAKHLEFYLIEERAQWLNSHFVLVYQKSLNNKLQELQNWCYDIATKYPDLVFNSDDFTSIEENALVSLINRDDLQIDEGKIWNYVIKWGIAQNPGLSLDPENWSHDDFITVKNTLKNCLPLIRYFQMSNEDIINNVQRYQQLFERNLWLDIMKKFMASDQPITSLILPPRIKLTSQFLTTNPIDLFSTVINDEHLSTIASWIDKLTTKYSVNDIPYDFKLLLRGSKNGFTTESFWNLCNNKTNVIIVMKVNDTNEILGGYNPIGWDMPDENSFYKSCNDCFLFSLNSCTNPISIFSPVVKPEFAIYCNSSRGPCFSDLNMFENFNQDSGCCCFHGSFKEPIRNISLYEEDISFFSVEDYEVFQIRRKTF</sequence>
<feature type="domain" description="TLDc" evidence="1">
    <location>
        <begin position="199"/>
        <end position="376"/>
    </location>
</feature>
<dbReference type="InterPro" id="IPR011705">
    <property type="entry name" value="BACK"/>
</dbReference>
<dbReference type="Proteomes" id="UP000266673">
    <property type="component" value="Unassembled WGS sequence"/>
</dbReference>
<dbReference type="Pfam" id="PF07534">
    <property type="entry name" value="TLD"/>
    <property type="match status" value="1"/>
</dbReference>
<protein>
    <recommendedName>
        <fullName evidence="1">TLDc domain-containing protein</fullName>
    </recommendedName>
</protein>
<evidence type="ECO:0000313" key="2">
    <source>
        <dbReference type="EMBL" id="RIB01389.1"/>
    </source>
</evidence>
<dbReference type="PANTHER" id="PTHR45774:SF3">
    <property type="entry name" value="BTB (POZ) DOMAIN-CONTAINING 2B-RELATED"/>
    <property type="match status" value="1"/>
</dbReference>
<dbReference type="Gene3D" id="1.25.40.420">
    <property type="match status" value="1"/>
</dbReference>
<evidence type="ECO:0000313" key="3">
    <source>
        <dbReference type="Proteomes" id="UP000266673"/>
    </source>
</evidence>
<organism evidence="2 3">
    <name type="scientific">Gigaspora rosea</name>
    <dbReference type="NCBI Taxonomy" id="44941"/>
    <lineage>
        <taxon>Eukaryota</taxon>
        <taxon>Fungi</taxon>
        <taxon>Fungi incertae sedis</taxon>
        <taxon>Mucoromycota</taxon>
        <taxon>Glomeromycotina</taxon>
        <taxon>Glomeromycetes</taxon>
        <taxon>Diversisporales</taxon>
        <taxon>Gigasporaceae</taxon>
        <taxon>Gigaspora</taxon>
    </lineage>
</organism>
<comment type="caution">
    <text evidence="2">The sequence shown here is derived from an EMBL/GenBank/DDBJ whole genome shotgun (WGS) entry which is preliminary data.</text>
</comment>
<evidence type="ECO:0000259" key="1">
    <source>
        <dbReference type="PROSITE" id="PS51886"/>
    </source>
</evidence>